<dbReference type="Gene3D" id="2.60.40.2040">
    <property type="entry name" value="CFA/I fimbrial subunit E, pilin domain"/>
    <property type="match status" value="1"/>
</dbReference>
<proteinExistence type="predicted"/>
<sequence>MAVLCALVVLMPRAMAQRPPDLDPIGAAQQSHVISYDRSSMPGEIVLYARRTPLGYNLDQDLGYGRIHLTCRSETDAKSGKCRTIGDGTTGSRATEIPLRFVERRSGLWTEINVVGSLQRAYGDQRCYRGYWEDTDRPIHTTFGATCIDAPAVGTGVDLRIPNGELAKLVAGHWDAELILDLHVDVNGGVIGTHAFTFDFTITDYNAVSIYFPLFDQVTPHVGLNLQYDPIAQTVGGRAQLDMCLYDGLGSQSQYLGVTVRDSGPRPPGPSGYSVWHTDGGSDATQRVDYTVTLDHNGSAIPLRNGVEQLLHGIDTAKLRLVLLPGMTQPVFCVPTPLTLDTPRVPVSSKRPGYYDGDLKVELRVPTVTP</sequence>
<dbReference type="Proteomes" id="UP000216433">
    <property type="component" value="Unassembled WGS sequence"/>
</dbReference>
<comment type="caution">
    <text evidence="1">The sequence shown here is derived from an EMBL/GenBank/DDBJ whole genome shotgun (WGS) entry which is preliminary data.</text>
</comment>
<organism evidence="1 2">
    <name type="scientific">Stenotrophomonas maltophilia</name>
    <name type="common">Pseudomonas maltophilia</name>
    <name type="synonym">Xanthomonas maltophilia</name>
    <dbReference type="NCBI Taxonomy" id="40324"/>
    <lineage>
        <taxon>Bacteria</taxon>
        <taxon>Pseudomonadati</taxon>
        <taxon>Pseudomonadota</taxon>
        <taxon>Gammaproteobacteria</taxon>
        <taxon>Lysobacterales</taxon>
        <taxon>Lysobacteraceae</taxon>
        <taxon>Stenotrophomonas</taxon>
        <taxon>Stenotrophomonas maltophilia group</taxon>
    </lineage>
</organism>
<dbReference type="Pfam" id="PF07434">
    <property type="entry name" value="CblD"/>
    <property type="match status" value="1"/>
</dbReference>
<dbReference type="InterPro" id="IPR043037">
    <property type="entry name" value="CfaE_adhesin"/>
</dbReference>
<name>A0A270N7C6_STEMA</name>
<dbReference type="RefSeq" id="WP_095379090.1">
    <property type="nucleotide sequence ID" value="NZ_JAEDVB010000044.1"/>
</dbReference>
<accession>A0A270N7C6</accession>
<dbReference type="Gene3D" id="2.60.40.2520">
    <property type="entry name" value="CFA/I fimbrial subunit E, adhesin domain"/>
    <property type="match status" value="1"/>
</dbReference>
<evidence type="ECO:0000313" key="2">
    <source>
        <dbReference type="Proteomes" id="UP000216433"/>
    </source>
</evidence>
<evidence type="ECO:0000313" key="1">
    <source>
        <dbReference type="EMBL" id="PAM68029.1"/>
    </source>
</evidence>
<reference evidence="1 2" key="1">
    <citation type="submission" date="2017-06" db="EMBL/GenBank/DDBJ databases">
        <title>Genome sequencing and assembly of Stenotrophomonas maltophilia DF07.</title>
        <authorList>
            <person name="Iyer R."/>
        </authorList>
    </citation>
    <scope>NUCLEOTIDE SEQUENCE [LARGE SCALE GENOMIC DNA]</scope>
    <source>
        <strain evidence="1 2">DF07</strain>
    </source>
</reference>
<dbReference type="AlphaFoldDB" id="A0A270N7C6"/>
<gene>
    <name evidence="1" type="ORF">CEK00_18995</name>
</gene>
<dbReference type="InterPro" id="IPR010888">
    <property type="entry name" value="CblD"/>
</dbReference>
<protein>
    <submittedName>
        <fullName evidence="1">Pilin protein</fullName>
    </submittedName>
</protein>
<dbReference type="EMBL" id="NJGC01000030">
    <property type="protein sequence ID" value="PAM68029.1"/>
    <property type="molecule type" value="Genomic_DNA"/>
</dbReference>